<dbReference type="GO" id="GO:0005524">
    <property type="term" value="F:ATP binding"/>
    <property type="evidence" value="ECO:0007669"/>
    <property type="project" value="InterPro"/>
</dbReference>
<dbReference type="Gene3D" id="3.40.50.300">
    <property type="entry name" value="P-loop containing nucleotide triphosphate hydrolases"/>
    <property type="match status" value="1"/>
</dbReference>
<dbReference type="PANTHER" id="PTHR47396">
    <property type="entry name" value="TYPE I RESTRICTION ENZYME ECOKI R PROTEIN"/>
    <property type="match status" value="1"/>
</dbReference>
<dbReference type="STRING" id="571298.SAMN04488026_107814"/>
<dbReference type="AlphaFoldDB" id="A0A1G9J3I1"/>
<dbReference type="GO" id="GO:0003677">
    <property type="term" value="F:DNA binding"/>
    <property type="evidence" value="ECO:0007669"/>
    <property type="project" value="InterPro"/>
</dbReference>
<evidence type="ECO:0000313" key="2">
    <source>
        <dbReference type="EMBL" id="SDL32077.1"/>
    </source>
</evidence>
<dbReference type="GO" id="GO:0005829">
    <property type="term" value="C:cytosol"/>
    <property type="evidence" value="ECO:0007669"/>
    <property type="project" value="TreeGrafter"/>
</dbReference>
<dbReference type="InterPro" id="IPR027417">
    <property type="entry name" value="P-loop_NTPase"/>
</dbReference>
<dbReference type="GO" id="GO:0016787">
    <property type="term" value="F:hydrolase activity"/>
    <property type="evidence" value="ECO:0007669"/>
    <property type="project" value="InterPro"/>
</dbReference>
<dbReference type="Proteomes" id="UP000199382">
    <property type="component" value="Unassembled WGS sequence"/>
</dbReference>
<dbReference type="InterPro" id="IPR006935">
    <property type="entry name" value="Helicase/UvrB_N"/>
</dbReference>
<gene>
    <name evidence="2" type="ORF">SAMN04488026_107814</name>
</gene>
<dbReference type="InterPro" id="IPR050742">
    <property type="entry name" value="Helicase_Restrict-Modif_Enz"/>
</dbReference>
<evidence type="ECO:0000259" key="1">
    <source>
        <dbReference type="Pfam" id="PF04851"/>
    </source>
</evidence>
<sequence length="331" mass="37326">MKGGRRFDHAKRVTISTLQTMVNEYDQLSPGYFDLVITDECHRSIYGKWSGVLRHFDGIQMGLTATPCRVDTDDLPDPEDGLYVRDKLRFFELDRPTFSYSLQQAVSEATRYAVGTMRATVGSTDTTIFYGYVPFRLTPHALYRLIERSQEAYSFQSAGVRALASVASSLSEIVQTLPIMVLGGMFQPNFALRVADGILLCELFEETTYYEATYTSVSASGVLSRHARSVFGNPEAGVSRVILAKTWIGPNEIRSKQWELLNQTEELLAAETHLTKRFMQADFFRTPNWIDHDEPDYQNINADAIANLAVPISKILASDAYRAQFVPSNRR</sequence>
<evidence type="ECO:0000313" key="3">
    <source>
        <dbReference type="Proteomes" id="UP000199382"/>
    </source>
</evidence>
<organism evidence="2 3">
    <name type="scientific">Aliiruegeria lutimaris</name>
    <dbReference type="NCBI Taxonomy" id="571298"/>
    <lineage>
        <taxon>Bacteria</taxon>
        <taxon>Pseudomonadati</taxon>
        <taxon>Pseudomonadota</taxon>
        <taxon>Alphaproteobacteria</taxon>
        <taxon>Rhodobacterales</taxon>
        <taxon>Roseobacteraceae</taxon>
        <taxon>Aliiruegeria</taxon>
    </lineage>
</organism>
<proteinExistence type="predicted"/>
<dbReference type="SUPFAM" id="SSF52540">
    <property type="entry name" value="P-loop containing nucleoside triphosphate hydrolases"/>
    <property type="match status" value="1"/>
</dbReference>
<reference evidence="2 3" key="1">
    <citation type="submission" date="2016-10" db="EMBL/GenBank/DDBJ databases">
        <authorList>
            <person name="de Groot N.N."/>
        </authorList>
    </citation>
    <scope>NUCLEOTIDE SEQUENCE [LARGE SCALE GENOMIC DNA]</scope>
    <source>
        <strain evidence="2 3">DSM 25294</strain>
    </source>
</reference>
<feature type="domain" description="Helicase/UvrB N-terminal" evidence="1">
    <location>
        <begin position="8"/>
        <end position="68"/>
    </location>
</feature>
<dbReference type="EMBL" id="FNEK01000078">
    <property type="protein sequence ID" value="SDL32077.1"/>
    <property type="molecule type" value="Genomic_DNA"/>
</dbReference>
<protein>
    <submittedName>
        <fullName evidence="2">Type III restriction enzyme, res subunit</fullName>
    </submittedName>
</protein>
<dbReference type="Pfam" id="PF04851">
    <property type="entry name" value="ResIII"/>
    <property type="match status" value="1"/>
</dbReference>
<dbReference type="PANTHER" id="PTHR47396:SF1">
    <property type="entry name" value="ATP-DEPENDENT HELICASE IRC3-RELATED"/>
    <property type="match status" value="1"/>
</dbReference>
<keyword evidence="3" id="KW-1185">Reference proteome</keyword>
<name>A0A1G9J3I1_9RHOB</name>
<accession>A0A1G9J3I1</accession>